<evidence type="ECO:0000313" key="2">
    <source>
        <dbReference type="EMBL" id="MCK8479950.1"/>
    </source>
</evidence>
<gene>
    <name evidence="2" type="ORF">MUY34_04915</name>
</gene>
<reference evidence="2" key="1">
    <citation type="submission" date="2022-04" db="EMBL/GenBank/DDBJ databases">
        <authorList>
            <person name="Ren T."/>
        </authorList>
    </citation>
    <scope>NUCLEOTIDE SEQUENCE</scope>
    <source>
        <strain evidence="2">F63249</strain>
    </source>
</reference>
<comment type="caution">
    <text evidence="2">The sequence shown here is derived from an EMBL/GenBank/DDBJ whole genome shotgun (WGS) entry which is preliminary data.</text>
</comment>
<sequence>MKSRWYISILIITLTLLGSIASQQQANVPNQEIVLQFTSTAVTTDDTQNTIDTVKQQLYAAGVKHIQVQELQDNRLKITYYSGTDVASIKALLSEETSIELGYLSQSNSENPLPSEDRKIDYNVDVYEIQQATDSFDLDGKLALETKAEHDRFSNPNVDITSKEITIDAKESIEKSAYKFRRTIAIGIDNTSYKIPEVRAGPSTYGIFDFS</sequence>
<proteinExistence type="predicted"/>
<dbReference type="EMBL" id="JALPQF010000004">
    <property type="protein sequence ID" value="MCK8479950.1"/>
    <property type="molecule type" value="Genomic_DNA"/>
</dbReference>
<accession>A0ABT0H7X5</accession>
<name>A0ABT0H7X5_9FLAO</name>
<dbReference type="RefSeq" id="WP_248412175.1">
    <property type="nucleotide sequence ID" value="NZ_JALPQF010000004.1"/>
</dbReference>
<evidence type="ECO:0000313" key="3">
    <source>
        <dbReference type="Proteomes" id="UP001203687"/>
    </source>
</evidence>
<feature type="chain" id="PRO_5046191109" description="DUF541 domain-containing protein" evidence="1">
    <location>
        <begin position="27"/>
        <end position="211"/>
    </location>
</feature>
<protein>
    <recommendedName>
        <fullName evidence="4">DUF541 domain-containing protein</fullName>
    </recommendedName>
</protein>
<feature type="signal peptide" evidence="1">
    <location>
        <begin position="1"/>
        <end position="26"/>
    </location>
</feature>
<evidence type="ECO:0008006" key="4">
    <source>
        <dbReference type="Google" id="ProtNLM"/>
    </source>
</evidence>
<organism evidence="2 3">
    <name type="scientific">Psychroserpens algicola</name>
    <dbReference type="NCBI Taxonomy" id="1719034"/>
    <lineage>
        <taxon>Bacteria</taxon>
        <taxon>Pseudomonadati</taxon>
        <taxon>Bacteroidota</taxon>
        <taxon>Flavobacteriia</taxon>
        <taxon>Flavobacteriales</taxon>
        <taxon>Flavobacteriaceae</taxon>
        <taxon>Psychroserpens</taxon>
    </lineage>
</organism>
<dbReference type="Proteomes" id="UP001203687">
    <property type="component" value="Unassembled WGS sequence"/>
</dbReference>
<keyword evidence="3" id="KW-1185">Reference proteome</keyword>
<keyword evidence="1" id="KW-0732">Signal</keyword>
<evidence type="ECO:0000256" key="1">
    <source>
        <dbReference type="SAM" id="SignalP"/>
    </source>
</evidence>